<dbReference type="CDD" id="cd04193">
    <property type="entry name" value="UDPGlcNAc_PPase"/>
    <property type="match status" value="1"/>
</dbReference>
<dbReference type="AlphaFoldDB" id="A0A2T9YUY7"/>
<dbReference type="STRING" id="61424.A0A2T9YUY7"/>
<keyword evidence="4" id="KW-0808">Transferase</keyword>
<dbReference type="GO" id="GO:0003977">
    <property type="term" value="F:UDP-N-acetylglucosamine diphosphorylase activity"/>
    <property type="evidence" value="ECO:0007669"/>
    <property type="project" value="UniProtKB-EC"/>
</dbReference>
<gene>
    <name evidence="7" type="ORF">BB559_002498</name>
</gene>
<dbReference type="Proteomes" id="UP000245699">
    <property type="component" value="Unassembled WGS sequence"/>
</dbReference>
<evidence type="ECO:0000256" key="5">
    <source>
        <dbReference type="ARBA" id="ARBA00022695"/>
    </source>
</evidence>
<dbReference type="EMBL" id="MBFT01000158">
    <property type="protein sequence ID" value="PVU96152.1"/>
    <property type="molecule type" value="Genomic_DNA"/>
</dbReference>
<reference evidence="7 8" key="1">
    <citation type="journal article" date="2018" name="MBio">
        <title>Comparative Genomics Reveals the Core Gene Toolbox for the Fungus-Insect Symbiosis.</title>
        <authorList>
            <person name="Wang Y."/>
            <person name="Stata M."/>
            <person name="Wang W."/>
            <person name="Stajich J.E."/>
            <person name="White M.M."/>
            <person name="Moncalvo J.M."/>
        </authorList>
    </citation>
    <scope>NUCLEOTIDE SEQUENCE [LARGE SCALE GENOMIC DNA]</scope>
    <source>
        <strain evidence="7 8">AUS-77-4</strain>
    </source>
</reference>
<evidence type="ECO:0000256" key="2">
    <source>
        <dbReference type="ARBA" id="ARBA00010401"/>
    </source>
</evidence>
<dbReference type="OrthoDB" id="532420at2759"/>
<keyword evidence="8" id="KW-1185">Reference proteome</keyword>
<comment type="caution">
    <text evidence="7">The sequence shown here is derived from an EMBL/GenBank/DDBJ whole genome shotgun (WGS) entry which is preliminary data.</text>
</comment>
<dbReference type="SUPFAM" id="SSF53448">
    <property type="entry name" value="Nucleotide-diphospho-sugar transferases"/>
    <property type="match status" value="1"/>
</dbReference>
<name>A0A2T9YUY7_9FUNG</name>
<comment type="pathway">
    <text evidence="1">Nucleotide-sugar biosynthesis; UDP-N-acetyl-alpha-D-glucosamine biosynthesis; UDP-N-acetyl-alpha-D-glucosamine from N-acetyl-alpha-D-glucosamine 1-phosphate: step 1/1.</text>
</comment>
<comment type="similarity">
    <text evidence="2">Belongs to the UDPGP type 1 family.</text>
</comment>
<protein>
    <recommendedName>
        <fullName evidence="3">UDP-N-acetylglucosamine diphosphorylase</fullName>
        <ecNumber evidence="3">2.7.7.23</ecNumber>
    </recommendedName>
</protein>
<dbReference type="EC" id="2.7.7.23" evidence="3"/>
<evidence type="ECO:0000313" key="8">
    <source>
        <dbReference type="Proteomes" id="UP000245699"/>
    </source>
</evidence>
<dbReference type="PANTHER" id="PTHR11952:SF2">
    <property type="entry name" value="LD24639P"/>
    <property type="match status" value="1"/>
</dbReference>
<evidence type="ECO:0000256" key="4">
    <source>
        <dbReference type="ARBA" id="ARBA00022679"/>
    </source>
</evidence>
<dbReference type="InterPro" id="IPR002618">
    <property type="entry name" value="UDPGP_fam"/>
</dbReference>
<evidence type="ECO:0000256" key="1">
    <source>
        <dbReference type="ARBA" id="ARBA00005208"/>
    </source>
</evidence>
<dbReference type="InterPro" id="IPR029044">
    <property type="entry name" value="Nucleotide-diphossugar_trans"/>
</dbReference>
<keyword evidence="5" id="KW-0548">Nucleotidyltransferase</keyword>
<evidence type="ECO:0000313" key="7">
    <source>
        <dbReference type="EMBL" id="PVU96152.1"/>
    </source>
</evidence>
<proteinExistence type="inferred from homology"/>
<dbReference type="InterPro" id="IPR039741">
    <property type="entry name" value="UDP-sugar_pyrophosphorylase"/>
</dbReference>
<evidence type="ECO:0000256" key="3">
    <source>
        <dbReference type="ARBA" id="ARBA00012457"/>
    </source>
</evidence>
<comment type="catalytic activity">
    <reaction evidence="6">
        <text>N-acetyl-alpha-D-glucosamine 1-phosphate + UTP + H(+) = UDP-N-acetyl-alpha-D-glucosamine + diphosphate</text>
        <dbReference type="Rhea" id="RHEA:13509"/>
        <dbReference type="ChEBI" id="CHEBI:15378"/>
        <dbReference type="ChEBI" id="CHEBI:33019"/>
        <dbReference type="ChEBI" id="CHEBI:46398"/>
        <dbReference type="ChEBI" id="CHEBI:57705"/>
        <dbReference type="ChEBI" id="CHEBI:57776"/>
        <dbReference type="EC" id="2.7.7.23"/>
    </reaction>
</comment>
<sequence>MVPDNPFLLLKARYHAAGQDHIFRDIEKLPQDQLDAFLAELQELKIEDILANFHKAVIAEESPCTDHTTIQPLDESEVDSLITSPPETVRKWYEEGLSCIAKNQVAAIVMAGGQGTRLGSSSPKGCYKVGIPSDKSLFQIQAERIIRLEQIAAESAKIDPSTVVINWLVMTSLATRYDTEKFFEENNYFGLRKSQVKIFDQGSVPCFTMDGKLILEGVGKISKSPDGNGGLYYGLRSSNILQELKQAGVKYFHACGIDNILVRVADPWFIGYSVLKKAETGALGLPKQSWDEKVGVICKKNGKYNVLEYSEIPEELAKMTRPSGSLYYNEGNICNHFFSTEFLERVEDFESELQYHIAKKKINYFDFETGKLVIPAKPNGIKLERFVFDVFLFAKRLSVLNVKREELFSPLKNPPGSSSDCPETSRADLIRLHVKFAEDAGAIVQGKARTSFEISPLVSYFGEGLEHLAGKTFVEETIIEK</sequence>
<dbReference type="Gene3D" id="3.90.550.10">
    <property type="entry name" value="Spore Coat Polysaccharide Biosynthesis Protein SpsA, Chain A"/>
    <property type="match status" value="1"/>
</dbReference>
<evidence type="ECO:0000256" key="6">
    <source>
        <dbReference type="ARBA" id="ARBA00048493"/>
    </source>
</evidence>
<accession>A0A2T9YUY7</accession>
<organism evidence="7 8">
    <name type="scientific">Furculomyces boomerangus</name>
    <dbReference type="NCBI Taxonomy" id="61424"/>
    <lineage>
        <taxon>Eukaryota</taxon>
        <taxon>Fungi</taxon>
        <taxon>Fungi incertae sedis</taxon>
        <taxon>Zoopagomycota</taxon>
        <taxon>Kickxellomycotina</taxon>
        <taxon>Harpellomycetes</taxon>
        <taxon>Harpellales</taxon>
        <taxon>Harpellaceae</taxon>
        <taxon>Furculomyces</taxon>
    </lineage>
</organism>
<dbReference type="GO" id="GO:0006048">
    <property type="term" value="P:UDP-N-acetylglucosamine biosynthetic process"/>
    <property type="evidence" value="ECO:0007669"/>
    <property type="project" value="TreeGrafter"/>
</dbReference>
<dbReference type="PANTHER" id="PTHR11952">
    <property type="entry name" value="UDP- GLUCOSE PYROPHOSPHORYLASE"/>
    <property type="match status" value="1"/>
</dbReference>
<dbReference type="Pfam" id="PF01704">
    <property type="entry name" value="UDPGP"/>
    <property type="match status" value="1"/>
</dbReference>